<dbReference type="STRING" id="36022.A0A061AQM5"/>
<reference evidence="8" key="3">
    <citation type="submission" date="2017-01" db="EMBL/GenBank/DDBJ databases">
        <authorList>
            <person name="Mah S.A."/>
            <person name="Swanson W.J."/>
            <person name="Moy G.W."/>
            <person name="Vacquier V.D."/>
        </authorList>
    </citation>
    <scope>NUCLEOTIDE SEQUENCE [LARGE SCALE GENOMIC DNA]</scope>
    <source>
        <strain evidence="8">65</strain>
    </source>
</reference>
<keyword evidence="4 6" id="KW-1133">Transmembrane helix</keyword>
<name>A0A061AQM5_CYBFA</name>
<reference evidence="9" key="2">
    <citation type="journal article" date="2017" name="Genome Announc.">
        <title>Genome sequences of Cyberlindnera fabianii 65, Pichia kudriavzevii 129, and Saccharomyces cerevisiae 131 isolated from fermented masau fruits in Zimbabwe.</title>
        <authorList>
            <person name="van Rijswijck I.M.H."/>
            <person name="Derks M.F.L."/>
            <person name="Abee T."/>
            <person name="de Ridder D."/>
            <person name="Smid E.J."/>
        </authorList>
    </citation>
    <scope>NUCLEOTIDE SEQUENCE [LARGE SCALE GENOMIC DNA]</scope>
    <source>
        <strain evidence="9">65</strain>
    </source>
</reference>
<feature type="transmembrane region" description="Helical" evidence="6">
    <location>
        <begin position="133"/>
        <end position="153"/>
    </location>
</feature>
<feature type="transmembrane region" description="Helical" evidence="6">
    <location>
        <begin position="199"/>
        <end position="215"/>
    </location>
</feature>
<dbReference type="AlphaFoldDB" id="A0A061AQM5"/>
<feature type="transmembrane region" description="Helical" evidence="6">
    <location>
        <begin position="221"/>
        <end position="238"/>
    </location>
</feature>
<reference evidence="7" key="1">
    <citation type="journal article" date="2014" name="Genome Announc.">
        <title>Genome sequence of the yeast Cyberlindnera fabianii (Hansenula fabianii).</title>
        <authorList>
            <person name="Freel K.C."/>
            <person name="Sarilar V."/>
            <person name="Neuveglise C."/>
            <person name="Devillers H."/>
            <person name="Friedrich A."/>
            <person name="Schacherer J."/>
        </authorList>
    </citation>
    <scope>NUCLEOTIDE SEQUENCE</scope>
    <source>
        <strain evidence="7">YJS4271</strain>
    </source>
</reference>
<accession>A0A061AQM5</accession>
<evidence type="ECO:0000256" key="1">
    <source>
        <dbReference type="ARBA" id="ARBA00004141"/>
    </source>
</evidence>
<evidence type="ECO:0000313" key="8">
    <source>
        <dbReference type="EMBL" id="ONH69298.1"/>
    </source>
</evidence>
<keyword evidence="5 6" id="KW-0472">Membrane</keyword>
<dbReference type="Pfam" id="PF02077">
    <property type="entry name" value="SURF4"/>
    <property type="match status" value="1"/>
</dbReference>
<dbReference type="GO" id="GO:0016020">
    <property type="term" value="C:membrane"/>
    <property type="evidence" value="ECO:0007669"/>
    <property type="project" value="UniProtKB-SubCell"/>
</dbReference>
<evidence type="ECO:0000256" key="2">
    <source>
        <dbReference type="ARBA" id="ARBA00006945"/>
    </source>
</evidence>
<dbReference type="Proteomes" id="UP000189513">
    <property type="component" value="Unassembled WGS sequence"/>
</dbReference>
<dbReference type="EMBL" id="MPUK01000001">
    <property type="protein sequence ID" value="ONH69298.1"/>
    <property type="molecule type" value="Genomic_DNA"/>
</dbReference>
<comment type="subcellular location">
    <subcellularLocation>
        <location evidence="1">Membrane</location>
        <topology evidence="1">Multi-pass membrane protein</topology>
    </subcellularLocation>
</comment>
<comment type="similarity">
    <text evidence="2">Belongs to the SURF4 family.</text>
</comment>
<keyword evidence="3 6" id="KW-0812">Transmembrane</keyword>
<evidence type="ECO:0000256" key="3">
    <source>
        <dbReference type="ARBA" id="ARBA00022692"/>
    </source>
</evidence>
<evidence type="ECO:0000313" key="9">
    <source>
        <dbReference type="Proteomes" id="UP000189513"/>
    </source>
</evidence>
<evidence type="ECO:0000256" key="4">
    <source>
        <dbReference type="ARBA" id="ARBA00022989"/>
    </source>
</evidence>
<dbReference type="OrthoDB" id="7859621at2759"/>
<gene>
    <name evidence="8" type="ORF">BON22_0557</name>
    <name evidence="7" type="ORF">CYFA0S_01e06260g</name>
</gene>
<evidence type="ECO:0000313" key="7">
    <source>
        <dbReference type="EMBL" id="CDR36996.1"/>
    </source>
</evidence>
<feature type="transmembrane region" description="Helical" evidence="6">
    <location>
        <begin position="277"/>
        <end position="295"/>
    </location>
</feature>
<dbReference type="EMBL" id="LK052886">
    <property type="protein sequence ID" value="CDR36996.1"/>
    <property type="molecule type" value="Genomic_DNA"/>
</dbReference>
<evidence type="ECO:0000256" key="5">
    <source>
        <dbReference type="ARBA" id="ARBA00023136"/>
    </source>
</evidence>
<protein>
    <submittedName>
        <fullName evidence="7">CYFA0S01e06260g1_1</fullName>
    </submittedName>
    <submittedName>
        <fullName evidence="8">ER-derived vesicles protein ERV29</fullName>
    </submittedName>
</protein>
<feature type="transmembrane region" description="Helical" evidence="6">
    <location>
        <begin position="103"/>
        <end position="126"/>
    </location>
</feature>
<dbReference type="PROSITE" id="PS01339">
    <property type="entry name" value="SURF4"/>
    <property type="match status" value="1"/>
</dbReference>
<dbReference type="InterPro" id="IPR002995">
    <property type="entry name" value="Surf4"/>
</dbReference>
<organism evidence="7">
    <name type="scientific">Cyberlindnera fabianii</name>
    <name type="common">Yeast</name>
    <name type="synonym">Hansenula fabianii</name>
    <dbReference type="NCBI Taxonomy" id="36022"/>
    <lineage>
        <taxon>Eukaryota</taxon>
        <taxon>Fungi</taxon>
        <taxon>Dikarya</taxon>
        <taxon>Ascomycota</taxon>
        <taxon>Saccharomycotina</taxon>
        <taxon>Saccharomycetes</taxon>
        <taxon>Phaffomycetales</taxon>
        <taxon>Phaffomycetaceae</taxon>
        <taxon>Cyberlindnera</taxon>
    </lineage>
</organism>
<proteinExistence type="inferred from homology"/>
<dbReference type="OMA" id="RHRHFPW"/>
<evidence type="ECO:0000256" key="6">
    <source>
        <dbReference type="SAM" id="Phobius"/>
    </source>
</evidence>
<keyword evidence="9" id="KW-1185">Reference proteome</keyword>
<sequence>MSFRGAKFNQIPTASQFGNQQQFPAHQQFTQPKSQSSVSFNAKFEEYSKKVEDLLDVPAVQKIKPYVPQIGRFLIVATFYEDSWRIISQWSDQVFYLWNYRHIPYVLVILLLLTCVTVMIGGSTLVVLKKHQLYASAALIGVIITQGIMYGLFVGTNFMLRNLSLMGGLLIAFSDTLVKEKKRFAGLPEISTNNDYKNYVLLAGRILLMFMFVTFAVTKSWFTTIITFIGMAAILAGFKTRFACMVLITILVFYNFGQNSYWYATSEAKRDYLKYEFYQTLSIIGGLLLVVNTGAGELSLDEKKKVY</sequence>
<dbReference type="VEuPathDB" id="FungiDB:BON22_0557"/>
<feature type="transmembrane region" description="Helical" evidence="6">
    <location>
        <begin position="245"/>
        <end position="265"/>
    </location>
</feature>